<dbReference type="InterPro" id="IPR021741">
    <property type="entry name" value="DUF3311"/>
</dbReference>
<dbReference type="PANTHER" id="PTHR40034:SF1">
    <property type="entry name" value="BSL5891 PROTEIN"/>
    <property type="match status" value="1"/>
</dbReference>
<dbReference type="Proteomes" id="UP000036202">
    <property type="component" value="Chromosome"/>
</dbReference>
<keyword evidence="2" id="KW-1185">Reference proteome</keyword>
<dbReference type="PANTHER" id="PTHR40034">
    <property type="entry name" value="BSL5891 PROTEIN"/>
    <property type="match status" value="1"/>
</dbReference>
<dbReference type="PATRIC" id="fig|135735.6.peg.2675"/>
<dbReference type="KEGG" id="beo:BEH_12705"/>
<dbReference type="RefSeq" id="WP_019394220.1">
    <property type="nucleotide sequence ID" value="NZ_ALIM01000034.1"/>
</dbReference>
<evidence type="ECO:0000313" key="2">
    <source>
        <dbReference type="Proteomes" id="UP000036202"/>
    </source>
</evidence>
<dbReference type="AlphaFoldDB" id="A0A1X7EFS0"/>
<protein>
    <submittedName>
        <fullName evidence="1">Uncharacterized protein</fullName>
    </submittedName>
</protein>
<gene>
    <name evidence="1" type="ORF">BEH_12705</name>
</gene>
<sequence>MKGIHFLSMLPFIGMLGFLPLVNRVEPYVLGMPFIMFWVVLWAMLTSVTMAIVFRFDRANKEDTE</sequence>
<evidence type="ECO:0000313" key="1">
    <source>
        <dbReference type="EMBL" id="AKO92870.1"/>
    </source>
</evidence>
<name>A0A1X7EFS0_9BACI</name>
<organism evidence="1 2">
    <name type="scientific">Priestia filamentosa</name>
    <dbReference type="NCBI Taxonomy" id="1402861"/>
    <lineage>
        <taxon>Bacteria</taxon>
        <taxon>Bacillati</taxon>
        <taxon>Bacillota</taxon>
        <taxon>Bacilli</taxon>
        <taxon>Bacillales</taxon>
        <taxon>Bacillaceae</taxon>
        <taxon>Priestia</taxon>
    </lineage>
</organism>
<dbReference type="Pfam" id="PF11755">
    <property type="entry name" value="DUF3311"/>
    <property type="match status" value="1"/>
</dbReference>
<proteinExistence type="predicted"/>
<accession>A0A0H4KH10</accession>
<dbReference type="EMBL" id="CP011974">
    <property type="protein sequence ID" value="AKO92870.1"/>
    <property type="molecule type" value="Genomic_DNA"/>
</dbReference>
<dbReference type="GeneID" id="93701598"/>
<reference evidence="2" key="2">
    <citation type="submission" date="2015-06" db="EMBL/GenBank/DDBJ databases">
        <title>Genome Sequence of Bacillus endophyticus and Analysis of its Companion Mechanism in the Ketogulonigenium vulgare-Bacillus strain Consortium.</title>
        <authorList>
            <person name="Jia N."/>
            <person name="Du J."/>
            <person name="Ding M.-Z."/>
            <person name="Gao F."/>
            <person name="Yuan Y.-J."/>
        </authorList>
    </citation>
    <scope>NUCLEOTIDE SEQUENCE [LARGE SCALE GENOMIC DNA]</scope>
    <source>
        <strain evidence="2">Hbe603</strain>
    </source>
</reference>
<dbReference type="OrthoDB" id="3628949at2"/>
<reference evidence="1 2" key="1">
    <citation type="journal article" date="2015" name="PLoS ONE">
        <title>Genome Sequence of Bacillus endophyticus and Analysis of Its Companion Mechanism in the Ketogulonigenium vulgare-Bacillus Strain Consortium.</title>
        <authorList>
            <person name="Jia N."/>
            <person name="Du J."/>
            <person name="Ding M.Z."/>
            <person name="Gao F."/>
            <person name="Yuan Y.J."/>
        </authorList>
    </citation>
    <scope>NUCLEOTIDE SEQUENCE [LARGE SCALE GENOMIC DNA]</scope>
    <source>
        <strain evidence="1 2">Hbe603</strain>
    </source>
</reference>
<accession>A0A1X7EFS0</accession>